<feature type="signal peptide" evidence="1">
    <location>
        <begin position="1"/>
        <end position="24"/>
    </location>
</feature>
<feature type="chain" id="PRO_5013224378" evidence="1">
    <location>
        <begin position="25"/>
        <end position="261"/>
    </location>
</feature>
<keyword evidence="3" id="KW-1185">Reference proteome</keyword>
<dbReference type="EMBL" id="FTOQ01000018">
    <property type="protein sequence ID" value="SIT12211.1"/>
    <property type="molecule type" value="Genomic_DNA"/>
</dbReference>
<sequence>MTMTSSVRAIACTLALLFMPSLGAAACDIAECNPQTCDSWRPTWTINDFPAHQTDTTVEQRSQIGEIARRIADSHSDAQPIICLRLVGHASSFRNISANEYDRRAETRGETIAEMLAASLETHGLTSFTVHRDEIDNDDAFCGEVLGSDVTLIFDGKGNSCPLVDNMVNSSNATARANRAINRRVSIYAIDDSLPIETVDTSPQEVCESFPNLLCANVPDFMIEGRVCAGSFAGDLAGLTREELKARIEAGTATHLCGPLD</sequence>
<dbReference type="RefSeq" id="WP_076450399.1">
    <property type="nucleotide sequence ID" value="NZ_FTOQ01000018.1"/>
</dbReference>
<name>A0A1N7PNQ5_9RHOB</name>
<dbReference type="Proteomes" id="UP000186684">
    <property type="component" value="Unassembled WGS sequence"/>
</dbReference>
<evidence type="ECO:0000256" key="1">
    <source>
        <dbReference type="SAM" id="SignalP"/>
    </source>
</evidence>
<evidence type="ECO:0000313" key="2">
    <source>
        <dbReference type="EMBL" id="SIT12211.1"/>
    </source>
</evidence>
<proteinExistence type="predicted"/>
<keyword evidence="1" id="KW-0732">Signal</keyword>
<dbReference type="Gene3D" id="3.30.1330.60">
    <property type="entry name" value="OmpA-like domain"/>
    <property type="match status" value="1"/>
</dbReference>
<accession>A0A1N7PNQ5</accession>
<organism evidence="2 3">
    <name type="scientific">Roseivivax lentus</name>
    <dbReference type="NCBI Taxonomy" id="633194"/>
    <lineage>
        <taxon>Bacteria</taxon>
        <taxon>Pseudomonadati</taxon>
        <taxon>Pseudomonadota</taxon>
        <taxon>Alphaproteobacteria</taxon>
        <taxon>Rhodobacterales</taxon>
        <taxon>Roseobacteraceae</taxon>
        <taxon>Roseivivax</taxon>
    </lineage>
</organism>
<evidence type="ECO:0000313" key="3">
    <source>
        <dbReference type="Proteomes" id="UP000186684"/>
    </source>
</evidence>
<dbReference type="AlphaFoldDB" id="A0A1N7PNQ5"/>
<dbReference type="InterPro" id="IPR036737">
    <property type="entry name" value="OmpA-like_sf"/>
</dbReference>
<protein>
    <submittedName>
        <fullName evidence="2">Uncharacterized protein</fullName>
    </submittedName>
</protein>
<reference evidence="3" key="1">
    <citation type="submission" date="2017-01" db="EMBL/GenBank/DDBJ databases">
        <authorList>
            <person name="Varghese N."/>
            <person name="Submissions S."/>
        </authorList>
    </citation>
    <scope>NUCLEOTIDE SEQUENCE [LARGE SCALE GENOMIC DNA]</scope>
    <source>
        <strain evidence="3">DSM 29430</strain>
    </source>
</reference>
<gene>
    <name evidence="2" type="ORF">SAMN05421759_1182</name>
</gene>